<dbReference type="Gene3D" id="1.10.3720.10">
    <property type="entry name" value="MetI-like"/>
    <property type="match status" value="1"/>
</dbReference>
<dbReference type="InterPro" id="IPR043429">
    <property type="entry name" value="ArtM/GltK/GlnP/TcyL/YhdX-like"/>
</dbReference>
<comment type="caution">
    <text evidence="11">The sequence shown here is derived from an EMBL/GenBank/DDBJ whole genome shotgun (WGS) entry which is preliminary data.</text>
</comment>
<dbReference type="InterPro" id="IPR010065">
    <property type="entry name" value="AA_ABC_transptr_permease_3TM"/>
</dbReference>
<feature type="domain" description="ABC transmembrane type-1" evidence="10">
    <location>
        <begin position="19"/>
        <end position="209"/>
    </location>
</feature>
<dbReference type="CDD" id="cd06261">
    <property type="entry name" value="TM_PBP2"/>
    <property type="match status" value="1"/>
</dbReference>
<evidence type="ECO:0000256" key="2">
    <source>
        <dbReference type="ARBA" id="ARBA00010072"/>
    </source>
</evidence>
<evidence type="ECO:0000256" key="3">
    <source>
        <dbReference type="ARBA" id="ARBA00022448"/>
    </source>
</evidence>
<evidence type="ECO:0000256" key="1">
    <source>
        <dbReference type="ARBA" id="ARBA00004429"/>
    </source>
</evidence>
<dbReference type="PANTHER" id="PTHR30614:SF0">
    <property type="entry name" value="L-CYSTINE TRANSPORT SYSTEM PERMEASE PROTEIN TCYL"/>
    <property type="match status" value="1"/>
</dbReference>
<dbReference type="PROSITE" id="PS50928">
    <property type="entry name" value="ABC_TM1"/>
    <property type="match status" value="1"/>
</dbReference>
<evidence type="ECO:0000313" key="11">
    <source>
        <dbReference type="EMBL" id="MDQ7247635.1"/>
    </source>
</evidence>
<protein>
    <submittedName>
        <fullName evidence="11">Amino acid ABC transporter permease</fullName>
    </submittedName>
</protein>
<dbReference type="SUPFAM" id="SSF161098">
    <property type="entry name" value="MetI-like"/>
    <property type="match status" value="1"/>
</dbReference>
<evidence type="ECO:0000256" key="9">
    <source>
        <dbReference type="RuleBase" id="RU363032"/>
    </source>
</evidence>
<keyword evidence="8 9" id="KW-0472">Membrane</keyword>
<evidence type="ECO:0000256" key="8">
    <source>
        <dbReference type="ARBA" id="ARBA00023136"/>
    </source>
</evidence>
<organism evidence="11 12">
    <name type="scientific">Dongia sedimenti</name>
    <dbReference type="NCBI Taxonomy" id="3064282"/>
    <lineage>
        <taxon>Bacteria</taxon>
        <taxon>Pseudomonadati</taxon>
        <taxon>Pseudomonadota</taxon>
        <taxon>Alphaproteobacteria</taxon>
        <taxon>Rhodospirillales</taxon>
        <taxon>Dongiaceae</taxon>
        <taxon>Dongia</taxon>
    </lineage>
</organism>
<evidence type="ECO:0000259" key="10">
    <source>
        <dbReference type="PROSITE" id="PS50928"/>
    </source>
</evidence>
<keyword evidence="5 9" id="KW-0812">Transmembrane</keyword>
<keyword evidence="3 9" id="KW-0813">Transport</keyword>
<evidence type="ECO:0000313" key="12">
    <source>
        <dbReference type="Proteomes" id="UP001230156"/>
    </source>
</evidence>
<evidence type="ECO:0000256" key="5">
    <source>
        <dbReference type="ARBA" id="ARBA00022692"/>
    </source>
</evidence>
<gene>
    <name evidence="11" type="ORF">Q8A70_08145</name>
</gene>
<dbReference type="InterPro" id="IPR000515">
    <property type="entry name" value="MetI-like"/>
</dbReference>
<dbReference type="EMBL" id="JAUYVI010000003">
    <property type="protein sequence ID" value="MDQ7247635.1"/>
    <property type="molecule type" value="Genomic_DNA"/>
</dbReference>
<comment type="similarity">
    <text evidence="2">Belongs to the binding-protein-dependent transport system permease family. HisMQ subfamily.</text>
</comment>
<keyword evidence="4" id="KW-1003">Cell membrane</keyword>
<keyword evidence="12" id="KW-1185">Reference proteome</keyword>
<accession>A0ABU0YKI2</accession>
<dbReference type="PANTHER" id="PTHR30614">
    <property type="entry name" value="MEMBRANE COMPONENT OF AMINO ACID ABC TRANSPORTER"/>
    <property type="match status" value="1"/>
</dbReference>
<feature type="transmembrane region" description="Helical" evidence="9">
    <location>
        <begin position="20"/>
        <end position="43"/>
    </location>
</feature>
<sequence length="221" mass="23963">MELLIENLPEWVPQFLWASLQTLQLTFAAFVLAVIIGIVVALLRRTHVAPIRWAMVVFVEVGRGTPALVILFLIYFALPDLLPALSLDSFTAAALGLGLQGGAVLSEIFRAGIDAIDRGQREAGISLGLTPGQTMVDVVAPQAIRVVLPPVGNYAIGLLKDTSIASIIAAPDLMLRAKDLASSSFLPMQVYVLVAVFYFAMSYPMSLLVGQLELKWARHRH</sequence>
<keyword evidence="7 9" id="KW-1133">Transmembrane helix</keyword>
<evidence type="ECO:0000256" key="6">
    <source>
        <dbReference type="ARBA" id="ARBA00022970"/>
    </source>
</evidence>
<name>A0ABU0YKI2_9PROT</name>
<feature type="transmembrane region" description="Helical" evidence="9">
    <location>
        <begin position="55"/>
        <end position="78"/>
    </location>
</feature>
<evidence type="ECO:0000256" key="4">
    <source>
        <dbReference type="ARBA" id="ARBA00022475"/>
    </source>
</evidence>
<dbReference type="InterPro" id="IPR035906">
    <property type="entry name" value="MetI-like_sf"/>
</dbReference>
<keyword evidence="6" id="KW-0029">Amino-acid transport</keyword>
<dbReference type="Proteomes" id="UP001230156">
    <property type="component" value="Unassembled WGS sequence"/>
</dbReference>
<feature type="transmembrane region" description="Helical" evidence="9">
    <location>
        <begin position="190"/>
        <end position="210"/>
    </location>
</feature>
<comment type="subcellular location">
    <subcellularLocation>
        <location evidence="1">Cell inner membrane</location>
        <topology evidence="1">Multi-pass membrane protein</topology>
    </subcellularLocation>
    <subcellularLocation>
        <location evidence="9">Cell membrane</location>
        <topology evidence="9">Multi-pass membrane protein</topology>
    </subcellularLocation>
</comment>
<dbReference type="NCBIfam" id="TIGR01726">
    <property type="entry name" value="HEQRo_perm_3TM"/>
    <property type="match status" value="1"/>
</dbReference>
<evidence type="ECO:0000256" key="7">
    <source>
        <dbReference type="ARBA" id="ARBA00022989"/>
    </source>
</evidence>
<dbReference type="Pfam" id="PF00528">
    <property type="entry name" value="BPD_transp_1"/>
    <property type="match status" value="1"/>
</dbReference>
<dbReference type="RefSeq" id="WP_379955068.1">
    <property type="nucleotide sequence ID" value="NZ_JAUYVI010000003.1"/>
</dbReference>
<proteinExistence type="inferred from homology"/>
<reference evidence="12" key="1">
    <citation type="submission" date="2023-08" db="EMBL/GenBank/DDBJ databases">
        <title>Rhodospirillaceae gen. nov., a novel taxon isolated from the Yangtze River Yuezi River estuary sludge.</title>
        <authorList>
            <person name="Ruan L."/>
        </authorList>
    </citation>
    <scope>NUCLEOTIDE SEQUENCE [LARGE SCALE GENOMIC DNA]</scope>
    <source>
        <strain evidence="12">R-7</strain>
    </source>
</reference>